<dbReference type="EMBL" id="WWSR01000015">
    <property type="protein sequence ID" value="MZJ39949.1"/>
    <property type="molecule type" value="Genomic_DNA"/>
</dbReference>
<accession>A0A6N9JKK5</accession>
<dbReference type="InterPro" id="IPR001387">
    <property type="entry name" value="Cro/C1-type_HTH"/>
</dbReference>
<dbReference type="Proteomes" id="UP000469380">
    <property type="component" value="Unassembled WGS sequence"/>
</dbReference>
<evidence type="ECO:0000313" key="2">
    <source>
        <dbReference type="EMBL" id="MZJ39949.1"/>
    </source>
</evidence>
<dbReference type="Gene3D" id="1.10.260.40">
    <property type="entry name" value="lambda repressor-like DNA-binding domains"/>
    <property type="match status" value="1"/>
</dbReference>
<organism evidence="2 3">
    <name type="scientific">Collinsella aerofaciens</name>
    <dbReference type="NCBI Taxonomy" id="74426"/>
    <lineage>
        <taxon>Bacteria</taxon>
        <taxon>Bacillati</taxon>
        <taxon>Actinomycetota</taxon>
        <taxon>Coriobacteriia</taxon>
        <taxon>Coriobacteriales</taxon>
        <taxon>Coriobacteriaceae</taxon>
        <taxon>Collinsella</taxon>
    </lineage>
</organism>
<reference evidence="2 3" key="1">
    <citation type="journal article" date="2019" name="Nat. Med.">
        <title>A library of human gut bacterial isolates paired with longitudinal multiomics data enables mechanistic microbiome research.</title>
        <authorList>
            <person name="Poyet M."/>
            <person name="Groussin M."/>
            <person name="Gibbons S.M."/>
            <person name="Avila-Pacheco J."/>
            <person name="Jiang X."/>
            <person name="Kearney S.M."/>
            <person name="Perrotta A.R."/>
            <person name="Berdy B."/>
            <person name="Zhao S."/>
            <person name="Lieberman T.D."/>
            <person name="Swanson P.K."/>
            <person name="Smith M."/>
            <person name="Roesemann S."/>
            <person name="Alexander J.E."/>
            <person name="Rich S.A."/>
            <person name="Livny J."/>
            <person name="Vlamakis H."/>
            <person name="Clish C."/>
            <person name="Bullock K."/>
            <person name="Deik A."/>
            <person name="Scott J."/>
            <person name="Pierce K.A."/>
            <person name="Xavier R.J."/>
            <person name="Alm E.J."/>
        </authorList>
    </citation>
    <scope>NUCLEOTIDE SEQUENCE [LARGE SCALE GENOMIC DNA]</scope>
    <source>
        <strain evidence="2 3">BIOML-A20</strain>
    </source>
</reference>
<evidence type="ECO:0000313" key="3">
    <source>
        <dbReference type="Proteomes" id="UP000469380"/>
    </source>
</evidence>
<protein>
    <submittedName>
        <fullName evidence="2">Helix-turn-helix domain-containing protein</fullName>
    </submittedName>
</protein>
<sequence>MNLSEKVGEYAEKNNETRDSIADKLGISRSSFFNKVRGSYEFSLSEAYKLSRLLGVSLDELHELTVS</sequence>
<dbReference type="PROSITE" id="PS50943">
    <property type="entry name" value="HTH_CROC1"/>
    <property type="match status" value="1"/>
</dbReference>
<proteinExistence type="predicted"/>
<dbReference type="RefSeq" id="WP_161160799.1">
    <property type="nucleotide sequence ID" value="NZ_JAQLFL010000001.1"/>
</dbReference>
<feature type="domain" description="HTH cro/C1-type" evidence="1">
    <location>
        <begin position="17"/>
        <end position="61"/>
    </location>
</feature>
<dbReference type="SUPFAM" id="SSF47413">
    <property type="entry name" value="lambda repressor-like DNA-binding domains"/>
    <property type="match status" value="1"/>
</dbReference>
<dbReference type="InterPro" id="IPR010982">
    <property type="entry name" value="Lambda_DNA-bd_dom_sf"/>
</dbReference>
<dbReference type="Pfam" id="PF01381">
    <property type="entry name" value="HTH_3"/>
    <property type="match status" value="1"/>
</dbReference>
<dbReference type="AlphaFoldDB" id="A0A6N9JKK5"/>
<dbReference type="SMART" id="SM00530">
    <property type="entry name" value="HTH_XRE"/>
    <property type="match status" value="1"/>
</dbReference>
<dbReference type="GO" id="GO:0003677">
    <property type="term" value="F:DNA binding"/>
    <property type="evidence" value="ECO:0007669"/>
    <property type="project" value="InterPro"/>
</dbReference>
<evidence type="ECO:0000259" key="1">
    <source>
        <dbReference type="PROSITE" id="PS50943"/>
    </source>
</evidence>
<name>A0A6N9JKK5_9ACTN</name>
<comment type="caution">
    <text evidence="2">The sequence shown here is derived from an EMBL/GenBank/DDBJ whole genome shotgun (WGS) entry which is preliminary data.</text>
</comment>
<gene>
    <name evidence="2" type="ORF">GT464_08360</name>
</gene>
<dbReference type="CDD" id="cd00093">
    <property type="entry name" value="HTH_XRE"/>
    <property type="match status" value="1"/>
</dbReference>